<dbReference type="Gene3D" id="2.40.10.10">
    <property type="entry name" value="Trypsin-like serine proteases"/>
    <property type="match status" value="2"/>
</dbReference>
<evidence type="ECO:0000313" key="5">
    <source>
        <dbReference type="EMBL" id="ENN74272.1"/>
    </source>
</evidence>
<dbReference type="AlphaFoldDB" id="N6U6S4"/>
<dbReference type="Gene3D" id="4.10.400.10">
    <property type="entry name" value="Low-density Lipoprotein Receptor"/>
    <property type="match status" value="3"/>
</dbReference>
<dbReference type="Pfam" id="PF00057">
    <property type="entry name" value="Ldl_recept_a"/>
    <property type="match status" value="3"/>
</dbReference>
<name>N6U6S4_DENPD</name>
<dbReference type="SMART" id="SM00020">
    <property type="entry name" value="Tryp_SPc"/>
    <property type="match status" value="1"/>
</dbReference>
<feature type="disulfide bond" evidence="3">
    <location>
        <begin position="548"/>
        <end position="563"/>
    </location>
</feature>
<dbReference type="EMBL" id="KB741077">
    <property type="protein sequence ID" value="ENN74272.1"/>
    <property type="molecule type" value="Genomic_DNA"/>
</dbReference>
<feature type="region of interest" description="Disordered" evidence="4">
    <location>
        <begin position="1"/>
        <end position="85"/>
    </location>
</feature>
<feature type="region of interest" description="Disordered" evidence="4">
    <location>
        <begin position="100"/>
        <end position="144"/>
    </location>
</feature>
<dbReference type="InterPro" id="IPR001254">
    <property type="entry name" value="Trypsin_dom"/>
</dbReference>
<feature type="compositionally biased region" description="Polar residues" evidence="4">
    <location>
        <begin position="7"/>
        <end position="21"/>
    </location>
</feature>
<dbReference type="InterPro" id="IPR043504">
    <property type="entry name" value="Peptidase_S1_PA_chymotrypsin"/>
</dbReference>
<feature type="compositionally biased region" description="Polar residues" evidence="4">
    <location>
        <begin position="71"/>
        <end position="85"/>
    </location>
</feature>
<dbReference type="InterPro" id="IPR023415">
    <property type="entry name" value="LDLR_class-A_CS"/>
</dbReference>
<dbReference type="GO" id="GO:0004252">
    <property type="term" value="F:serine-type endopeptidase activity"/>
    <property type="evidence" value="ECO:0007669"/>
    <property type="project" value="InterPro"/>
</dbReference>
<accession>N6U6S4</accession>
<evidence type="ECO:0000256" key="2">
    <source>
        <dbReference type="ARBA" id="ARBA00024195"/>
    </source>
</evidence>
<dbReference type="CDD" id="cd00112">
    <property type="entry name" value="LDLa"/>
    <property type="match status" value="3"/>
</dbReference>
<comment type="caution">
    <text evidence="3">Lacks conserved residue(s) required for the propagation of feature annotation.</text>
</comment>
<dbReference type="PANTHER" id="PTHR24252">
    <property type="entry name" value="ACROSIN-RELATED"/>
    <property type="match status" value="1"/>
</dbReference>
<dbReference type="PROSITE" id="PS50068">
    <property type="entry name" value="LDLRA_2"/>
    <property type="match status" value="3"/>
</dbReference>
<gene>
    <name evidence="5" type="ORF">YQE_09244</name>
</gene>
<dbReference type="InterPro" id="IPR036055">
    <property type="entry name" value="LDL_receptor-like_sf"/>
</dbReference>
<dbReference type="HOGENOM" id="CLU_306807_0_0_1"/>
<feature type="disulfide bond" evidence="3">
    <location>
        <begin position="529"/>
        <end position="541"/>
    </location>
</feature>
<feature type="non-terminal residue" evidence="5">
    <location>
        <position position="1"/>
    </location>
</feature>
<dbReference type="SMART" id="SM00192">
    <property type="entry name" value="LDLa"/>
    <property type="match status" value="3"/>
</dbReference>
<proteinExistence type="inferred from homology"/>
<dbReference type="SUPFAM" id="SSF57424">
    <property type="entry name" value="LDL receptor-like module"/>
    <property type="match status" value="3"/>
</dbReference>
<dbReference type="Pfam" id="PF00089">
    <property type="entry name" value="Trypsin"/>
    <property type="match status" value="1"/>
</dbReference>
<evidence type="ECO:0000256" key="4">
    <source>
        <dbReference type="SAM" id="MobiDB-lite"/>
    </source>
</evidence>
<dbReference type="InterPro" id="IPR002172">
    <property type="entry name" value="LDrepeatLR_classA_rpt"/>
</dbReference>
<dbReference type="PROSITE" id="PS50240">
    <property type="entry name" value="TRYPSIN_DOM"/>
    <property type="match status" value="1"/>
</dbReference>
<comment type="similarity">
    <text evidence="2">Belongs to the peptidase S1 family. CLIP subfamily.</text>
</comment>
<evidence type="ECO:0000256" key="1">
    <source>
        <dbReference type="ARBA" id="ARBA00023157"/>
    </source>
</evidence>
<dbReference type="PRINTS" id="PR00261">
    <property type="entry name" value="LDLRECEPTOR"/>
</dbReference>
<feature type="disulfide bond" evidence="3">
    <location>
        <begin position="935"/>
        <end position="953"/>
    </location>
</feature>
<dbReference type="OrthoDB" id="6411962at2759"/>
<dbReference type="SUPFAM" id="SSF50494">
    <property type="entry name" value="Trypsin-like serine proteases"/>
    <property type="match status" value="1"/>
</dbReference>
<dbReference type="FunFam" id="2.40.10.10:FF:000002">
    <property type="entry name" value="Transmembrane protease serine"/>
    <property type="match status" value="1"/>
</dbReference>
<protein>
    <submittedName>
        <fullName evidence="5">Uncharacterized protein</fullName>
    </submittedName>
</protein>
<sequence length="965" mass="106472">MGVVLKSTKNSTAFSSVTSTAKPIIKDEPEFNEEDLPVIQGSFMISKTEADITQKKTGTSETKGRPDKPTNAPTRKTTFKESSVTSAPYKIPGIKGKITKVISPTAPSSTTPLTTQSTTTTPTTSKTTAKFKGSPQISDEEPWIPILPNLPTFTKGEPPANENIPVYTSFTNPGFSFQGEESERLGSTSLKSHPIPVNKIPFTHPYVDASTEPTKVHVVEITTNSVTPETEPNSSFIQIETINHEAEPSVEDDVAQEYPMKNISTIFYDLATSLEKSNMSEIEEDMIYQPEFKEPSGQGHVEVVEVDVEELLTHTTKIPLVTLLPVRSNSGVGRPFNRHRLGDSNNLSVENRSFPSQLTKQNLDVHVKQKNKTRAVPSPTNVSSADNYRITGILNFAKEGFDEAESAGHSDIVRFPKMDQVPEDQSGYSVTFSSSVLSNGEKTTKHSNLLTAAQIKQLSEISNIHDNETLFEAEPVISTKALSSSYSTNHNGFKILTKTFNKTPDNLKNNDTNSYTKLGFNIKHLEIDCEDSGFKCGDGKCLPESAKCNQLIDCADGSDEENCNCADYLKSQLLTNKMCDGVVDCWDFSDENQCTWCKPGQYVCSNSKVCIDQEKICDGIKDCPQGDDERQCVTIASDSKTANEFPYYSNGRKLRSIESSEDVAEATDKQYFELAYTMENKNKSSLLFKESSCPTRKVVKVTCEALECGARPQAVKHVARSPNEHWVARLGALRRGTTLPSPYEQLRVISRIIVHPGYLDFGFINDISLLQMTYPVVFSDYVRPVCLPPPGQVLENGHLCTVIGWGQLFEVGRIFPDTLQEVQIPVISTPECRKRTLFLPLYKITDDMFCAGFDRGGRDACLGDSGGPLMCPEPNGRWTLQGITSNGYGCARANRPGVYTKVANYVGWINSYVYGDDSRVENVTKIVTSCTGHRCPLGECLPESRLCNGFIECSDGSDEKNCKKS</sequence>
<dbReference type="GO" id="GO:0006508">
    <property type="term" value="P:proteolysis"/>
    <property type="evidence" value="ECO:0007669"/>
    <property type="project" value="InterPro"/>
</dbReference>
<dbReference type="PROSITE" id="PS00135">
    <property type="entry name" value="TRYPSIN_SER"/>
    <property type="match status" value="1"/>
</dbReference>
<feature type="compositionally biased region" description="Low complexity" evidence="4">
    <location>
        <begin position="103"/>
        <end position="128"/>
    </location>
</feature>
<evidence type="ECO:0000256" key="3">
    <source>
        <dbReference type="PROSITE-ProRule" id="PRU00124"/>
    </source>
</evidence>
<dbReference type="PANTHER" id="PTHR24252:SF7">
    <property type="entry name" value="HYALIN"/>
    <property type="match status" value="1"/>
</dbReference>
<feature type="disulfide bond" evidence="3">
    <location>
        <begin position="536"/>
        <end position="554"/>
    </location>
</feature>
<dbReference type="CDD" id="cd00190">
    <property type="entry name" value="Tryp_SPc"/>
    <property type="match status" value="1"/>
</dbReference>
<feature type="disulfide bond" evidence="3">
    <location>
        <begin position="617"/>
        <end position="632"/>
    </location>
</feature>
<reference evidence="5" key="1">
    <citation type="journal article" date="2013" name="Genome Biol.">
        <title>Draft genome of the mountain pine beetle, Dendroctonus ponderosae Hopkins, a major forest pest.</title>
        <authorList>
            <person name="Keeling C.I."/>
            <person name="Yuen M.M."/>
            <person name="Liao N.Y."/>
            <person name="Docking T.R."/>
            <person name="Chan S.K."/>
            <person name="Taylor G.A."/>
            <person name="Palmquist D.L."/>
            <person name="Jackman S.D."/>
            <person name="Nguyen A."/>
            <person name="Li M."/>
            <person name="Henderson H."/>
            <person name="Janes J.K."/>
            <person name="Zhao Y."/>
            <person name="Pandoh P."/>
            <person name="Moore R."/>
            <person name="Sperling F.A."/>
            <person name="Huber D.P."/>
            <person name="Birol I."/>
            <person name="Jones S.J."/>
            <person name="Bohlmann J."/>
        </authorList>
    </citation>
    <scope>NUCLEOTIDE SEQUENCE</scope>
</reference>
<organism evidence="5">
    <name type="scientific">Dendroctonus ponderosae</name>
    <name type="common">Mountain pine beetle</name>
    <dbReference type="NCBI Taxonomy" id="77166"/>
    <lineage>
        <taxon>Eukaryota</taxon>
        <taxon>Metazoa</taxon>
        <taxon>Ecdysozoa</taxon>
        <taxon>Arthropoda</taxon>
        <taxon>Hexapoda</taxon>
        <taxon>Insecta</taxon>
        <taxon>Pterygota</taxon>
        <taxon>Neoptera</taxon>
        <taxon>Endopterygota</taxon>
        <taxon>Coleoptera</taxon>
        <taxon>Polyphaga</taxon>
        <taxon>Cucujiformia</taxon>
        <taxon>Curculionidae</taxon>
        <taxon>Scolytinae</taxon>
        <taxon>Dendroctonus</taxon>
    </lineage>
</organism>
<keyword evidence="1 3" id="KW-1015">Disulfide bond</keyword>
<feature type="disulfide bond" evidence="3">
    <location>
        <begin position="947"/>
        <end position="962"/>
    </location>
</feature>
<dbReference type="InterPro" id="IPR009003">
    <property type="entry name" value="Peptidase_S1_PA"/>
</dbReference>
<dbReference type="PROSITE" id="PS01209">
    <property type="entry name" value="LDLRA_1"/>
    <property type="match status" value="2"/>
</dbReference>
<dbReference type="InterPro" id="IPR033116">
    <property type="entry name" value="TRYPSIN_SER"/>
</dbReference>